<accession>A0A226DT82</accession>
<organism evidence="2 3">
    <name type="scientific">Folsomia candida</name>
    <name type="common">Springtail</name>
    <dbReference type="NCBI Taxonomy" id="158441"/>
    <lineage>
        <taxon>Eukaryota</taxon>
        <taxon>Metazoa</taxon>
        <taxon>Ecdysozoa</taxon>
        <taxon>Arthropoda</taxon>
        <taxon>Hexapoda</taxon>
        <taxon>Collembola</taxon>
        <taxon>Entomobryomorpha</taxon>
        <taxon>Isotomoidea</taxon>
        <taxon>Isotomidae</taxon>
        <taxon>Proisotominae</taxon>
        <taxon>Folsomia</taxon>
    </lineage>
</organism>
<dbReference type="AlphaFoldDB" id="A0A226DT82"/>
<reference evidence="2 3" key="1">
    <citation type="submission" date="2015-12" db="EMBL/GenBank/DDBJ databases">
        <title>The genome of Folsomia candida.</title>
        <authorList>
            <person name="Faddeeva A."/>
            <person name="Derks M.F."/>
            <person name="Anvar Y."/>
            <person name="Smit S."/>
            <person name="Van Straalen N."/>
            <person name="Roelofs D."/>
        </authorList>
    </citation>
    <scope>NUCLEOTIDE SEQUENCE [LARGE SCALE GENOMIC DNA]</scope>
    <source>
        <strain evidence="2 3">VU population</strain>
        <tissue evidence="2">Whole body</tissue>
    </source>
</reference>
<keyword evidence="2" id="KW-0489">Methyltransferase</keyword>
<keyword evidence="3" id="KW-1185">Reference proteome</keyword>
<evidence type="ECO:0000259" key="1">
    <source>
        <dbReference type="Pfam" id="PF08242"/>
    </source>
</evidence>
<dbReference type="GO" id="GO:0008168">
    <property type="term" value="F:methyltransferase activity"/>
    <property type="evidence" value="ECO:0007669"/>
    <property type="project" value="UniProtKB-KW"/>
</dbReference>
<dbReference type="Gene3D" id="3.40.50.150">
    <property type="entry name" value="Vaccinia Virus protein VP39"/>
    <property type="match status" value="1"/>
</dbReference>
<evidence type="ECO:0000313" key="2">
    <source>
        <dbReference type="EMBL" id="OXA48423.1"/>
    </source>
</evidence>
<dbReference type="PANTHER" id="PTHR43861">
    <property type="entry name" value="TRANS-ACONITATE 2-METHYLTRANSFERASE-RELATED"/>
    <property type="match status" value="1"/>
</dbReference>
<evidence type="ECO:0000313" key="3">
    <source>
        <dbReference type="Proteomes" id="UP000198287"/>
    </source>
</evidence>
<dbReference type="SUPFAM" id="SSF53335">
    <property type="entry name" value="S-adenosyl-L-methionine-dependent methyltransferases"/>
    <property type="match status" value="1"/>
</dbReference>
<dbReference type="PANTHER" id="PTHR43861:SF1">
    <property type="entry name" value="TRANS-ACONITATE 2-METHYLTRANSFERASE"/>
    <property type="match status" value="1"/>
</dbReference>
<proteinExistence type="predicted"/>
<dbReference type="STRING" id="158441.A0A226DT82"/>
<name>A0A226DT82_FOLCA</name>
<dbReference type="Pfam" id="PF08242">
    <property type="entry name" value="Methyltransf_12"/>
    <property type="match status" value="1"/>
</dbReference>
<dbReference type="GO" id="GO:0032259">
    <property type="term" value="P:methylation"/>
    <property type="evidence" value="ECO:0007669"/>
    <property type="project" value="UniProtKB-KW"/>
</dbReference>
<sequence>MDIGCGTGNVTNALREKIPHEKFHAFDKDPDMIAFAVGNNQSPDTITYVIDDIATPWENLCQETKSCEGQVDLAFSNYVLHWITDIQQVMENLTRLLKPGGVFYLNVIGMRPICTLLPESLKYLKLGTIQSQLEEMVVALKNAGLRVNRHHIIEDKWHCRSDKEYATFLKIVPNCYLVRIEAQVWKSIDTQERERMTGEIAKAAHKVYEMDAVKVFEEGQDSYGISYNGFRVEGMKEAIIDSQSK</sequence>
<dbReference type="CDD" id="cd02440">
    <property type="entry name" value="AdoMet_MTases"/>
    <property type="match status" value="1"/>
</dbReference>
<protein>
    <submittedName>
        <fullName evidence="2">Malonyl-[acyl-carrier protein] O-methyltransferase</fullName>
    </submittedName>
</protein>
<dbReference type="InterPro" id="IPR029063">
    <property type="entry name" value="SAM-dependent_MTases_sf"/>
</dbReference>
<dbReference type="OrthoDB" id="8300214at2759"/>
<dbReference type="EMBL" id="LNIX01000011">
    <property type="protein sequence ID" value="OXA48423.1"/>
    <property type="molecule type" value="Genomic_DNA"/>
</dbReference>
<comment type="caution">
    <text evidence="2">The sequence shown here is derived from an EMBL/GenBank/DDBJ whole genome shotgun (WGS) entry which is preliminary data.</text>
</comment>
<feature type="domain" description="Methyltransferase type 12" evidence="1">
    <location>
        <begin position="1"/>
        <end position="103"/>
    </location>
</feature>
<keyword evidence="2" id="KW-0808">Transferase</keyword>
<gene>
    <name evidence="2" type="ORF">Fcan01_16142</name>
</gene>
<dbReference type="InterPro" id="IPR013217">
    <property type="entry name" value="Methyltransf_12"/>
</dbReference>
<dbReference type="Proteomes" id="UP000198287">
    <property type="component" value="Unassembled WGS sequence"/>
</dbReference>